<keyword evidence="1" id="KW-0472">Membrane</keyword>
<gene>
    <name evidence="2" type="ORF">DEW08_28035</name>
</gene>
<organism evidence="2 3">
    <name type="scientific">Azospirillum thermophilum</name>
    <dbReference type="NCBI Taxonomy" id="2202148"/>
    <lineage>
        <taxon>Bacteria</taxon>
        <taxon>Pseudomonadati</taxon>
        <taxon>Pseudomonadota</taxon>
        <taxon>Alphaproteobacteria</taxon>
        <taxon>Rhodospirillales</taxon>
        <taxon>Azospirillaceae</taxon>
        <taxon>Azospirillum</taxon>
    </lineage>
</organism>
<sequence length="288" mass="30977">MPSSTHHVRRLTVDCAVSDLDTALALRARVEDLARAQMPPILERVFDALVPADRHLRLDRLDLDLGVIPASRLEQDLPAALERALGAALADAVAAASHAPDRTRRFMTPGEALLDRFDAYLATGASPPGGDAFDPAAQLRLLLAEQPAALVALLHRRASDRHALERLVLQAGAAELRTLLARLVPADATVVLAYLAELLRLHRAAPALPVSGSALERRLWLLTLDYLLRDAGTRFNRRVYLRFLVAGAALAEGVPYGGLLLALRAAATRTRRRPTAAAAPAGWPGRGC</sequence>
<evidence type="ECO:0000313" key="3">
    <source>
        <dbReference type="Proteomes" id="UP000245629"/>
    </source>
</evidence>
<accession>A0A2S2CZB8</accession>
<evidence type="ECO:0000313" key="2">
    <source>
        <dbReference type="EMBL" id="AWK89873.1"/>
    </source>
</evidence>
<name>A0A2S2CZB8_9PROT</name>
<dbReference type="RefSeq" id="WP_109333606.1">
    <property type="nucleotide sequence ID" value="NZ_CP029358.1"/>
</dbReference>
<reference evidence="3" key="1">
    <citation type="submission" date="2018-05" db="EMBL/GenBank/DDBJ databases">
        <title>Azospirillum thermophila sp. nov., a novel isolated from hot spring.</title>
        <authorList>
            <person name="Zhao Z."/>
        </authorList>
    </citation>
    <scope>NUCLEOTIDE SEQUENCE [LARGE SCALE GENOMIC DNA]</scope>
    <source>
        <strain evidence="3">CFH 70021</strain>
        <plasmid evidence="3">unnamed3</plasmid>
    </source>
</reference>
<keyword evidence="2" id="KW-0614">Plasmid</keyword>
<keyword evidence="1" id="KW-0812">Transmembrane</keyword>
<keyword evidence="1" id="KW-1133">Transmembrane helix</keyword>
<feature type="transmembrane region" description="Helical" evidence="1">
    <location>
        <begin position="239"/>
        <end position="263"/>
    </location>
</feature>
<dbReference type="InterPro" id="IPR045538">
    <property type="entry name" value="CIS_TMP"/>
</dbReference>
<proteinExistence type="predicted"/>
<keyword evidence="3" id="KW-1185">Reference proteome</keyword>
<dbReference type="Pfam" id="PF19268">
    <property type="entry name" value="CIS_TMP"/>
    <property type="match status" value="1"/>
</dbReference>
<dbReference type="KEGG" id="azz:DEW08_28035"/>
<dbReference type="AlphaFoldDB" id="A0A2S2CZB8"/>
<geneLocation type="plasmid" evidence="2 3">
    <name>unnamed3</name>
</geneLocation>
<dbReference type="EMBL" id="CP029358">
    <property type="protein sequence ID" value="AWK89873.1"/>
    <property type="molecule type" value="Genomic_DNA"/>
</dbReference>
<evidence type="ECO:0000256" key="1">
    <source>
        <dbReference type="SAM" id="Phobius"/>
    </source>
</evidence>
<dbReference type="Proteomes" id="UP000245629">
    <property type="component" value="Plasmid unnamed3"/>
</dbReference>
<protein>
    <submittedName>
        <fullName evidence="2">Uncharacterized protein</fullName>
    </submittedName>
</protein>